<feature type="compositionally biased region" description="Basic and acidic residues" evidence="1">
    <location>
        <begin position="486"/>
        <end position="504"/>
    </location>
</feature>
<feature type="region of interest" description="Disordered" evidence="1">
    <location>
        <begin position="214"/>
        <end position="241"/>
    </location>
</feature>
<feature type="compositionally biased region" description="Acidic residues" evidence="1">
    <location>
        <begin position="126"/>
        <end position="138"/>
    </location>
</feature>
<comment type="caution">
    <text evidence="3">The sequence shown here is derived from an EMBL/GenBank/DDBJ whole genome shotgun (WGS) entry which is preliminary data.</text>
</comment>
<accession>A0A4Y9YXX8</accession>
<dbReference type="AlphaFoldDB" id="A0A4Y9YXX8"/>
<protein>
    <recommendedName>
        <fullName evidence="2">Nucleolar complex-associated protein 3 N-terminal domain-containing protein</fullName>
    </recommendedName>
</protein>
<sequence length="697" mass="78201">MAVKTAVKRPYQGNPGPSKKRKVAPGKDSHNTKAKGAKEKPKGKERASQRPTIPIPNQGDGYELELSDQDLDLLEEYGTQASFLGRLDEKGIARSKAEQDRLHRMNKPVRKAVEDDLPSINSHSGDEDDDAWDSDMEENISKFSSDDDEDEASDAGPSSRGRQDWDADAEMPYETAPRKRRASWDRSDEDKTVDRLPIKLANGRIQKTGEKFMLQPEDADESEEEEEIHMEAPEPPRREDISTGARFGRLAVVDVIANRSRKVRLQSAKEQIAGICQEIVADPENSLGLLRRLHTFALAEISTATHPEPVANDPVIRKLAILSQLAVFKDIIPGYRIRALTDLEKAEKVSQIVSRQREWEQGLVGVYQSYLRLLEKEIKDKTDLAETSLRCICTLLTDVTHFNFRVNLMGVVVARLSRRSWDEERKFRMHPDVLTCLLYLRLKTELGVRASQATVERLDDRAKKGKKPKKGEPVHLSKKSKKARKENKEIEKEMKEAEADIDREERASNQTETLKLVFVLYFRILKNPVTTPLLPAALQGISKFAHLVSIDFFKDLMTVLKDLIERESHDAADAADPRSLTTHDSIRHRLSCIVTAFELLSGQGEALNIDLGDFLIHLYAIILPLSLFPSIEAPPRAASARTRAPCAHPDARPLCVQPCGSHLPRHTRPSRAPPGVRVCAARRVRGLPAAGMTLSLC</sequence>
<feature type="compositionally biased region" description="Basic and acidic residues" evidence="1">
    <location>
        <begin position="87"/>
        <end position="103"/>
    </location>
</feature>
<keyword evidence="4" id="KW-1185">Reference proteome</keyword>
<dbReference type="STRING" id="205917.A0A4Y9YXX8"/>
<feature type="region of interest" description="Disordered" evidence="1">
    <location>
        <begin position="87"/>
        <end position="190"/>
    </location>
</feature>
<proteinExistence type="predicted"/>
<feature type="compositionally biased region" description="Basic residues" evidence="1">
    <location>
        <begin position="476"/>
        <end position="485"/>
    </location>
</feature>
<gene>
    <name evidence="3" type="ORF">EVG20_g4670</name>
</gene>
<evidence type="ECO:0000256" key="1">
    <source>
        <dbReference type="SAM" id="MobiDB-lite"/>
    </source>
</evidence>
<dbReference type="PANTHER" id="PTHR14428:SF5">
    <property type="entry name" value="NUCLEOLAR COMPLEX PROTEIN 3 HOMOLOG"/>
    <property type="match status" value="1"/>
</dbReference>
<dbReference type="InterPro" id="IPR016903">
    <property type="entry name" value="Nucleolar_cplx-assoc_3"/>
</dbReference>
<feature type="compositionally biased region" description="Basic and acidic residues" evidence="1">
    <location>
        <begin position="229"/>
        <end position="241"/>
    </location>
</feature>
<evidence type="ECO:0000259" key="2">
    <source>
        <dbReference type="Pfam" id="PF07540"/>
    </source>
</evidence>
<feature type="compositionally biased region" description="Basic and acidic residues" evidence="1">
    <location>
        <begin position="25"/>
        <end position="48"/>
    </location>
</feature>
<organism evidence="3 4">
    <name type="scientific">Dentipellis fragilis</name>
    <dbReference type="NCBI Taxonomy" id="205917"/>
    <lineage>
        <taxon>Eukaryota</taxon>
        <taxon>Fungi</taxon>
        <taxon>Dikarya</taxon>
        <taxon>Basidiomycota</taxon>
        <taxon>Agaricomycotina</taxon>
        <taxon>Agaricomycetes</taxon>
        <taxon>Russulales</taxon>
        <taxon>Hericiaceae</taxon>
        <taxon>Dentipellis</taxon>
    </lineage>
</organism>
<evidence type="ECO:0000313" key="3">
    <source>
        <dbReference type="EMBL" id="TFY66421.1"/>
    </source>
</evidence>
<feature type="compositionally biased region" description="Acidic residues" evidence="1">
    <location>
        <begin position="217"/>
        <end position="228"/>
    </location>
</feature>
<dbReference type="GO" id="GO:0006270">
    <property type="term" value="P:DNA replication initiation"/>
    <property type="evidence" value="ECO:0007669"/>
    <property type="project" value="TreeGrafter"/>
</dbReference>
<evidence type="ECO:0000313" key="4">
    <source>
        <dbReference type="Proteomes" id="UP000298327"/>
    </source>
</evidence>
<dbReference type="OrthoDB" id="10263597at2759"/>
<dbReference type="Proteomes" id="UP000298327">
    <property type="component" value="Unassembled WGS sequence"/>
</dbReference>
<name>A0A4Y9YXX8_9AGAM</name>
<dbReference type="GO" id="GO:0005730">
    <property type="term" value="C:nucleolus"/>
    <property type="evidence" value="ECO:0007669"/>
    <property type="project" value="TreeGrafter"/>
</dbReference>
<reference evidence="3 4" key="1">
    <citation type="submission" date="2019-02" db="EMBL/GenBank/DDBJ databases">
        <title>Genome sequencing of the rare red list fungi Dentipellis fragilis.</title>
        <authorList>
            <person name="Buettner E."/>
            <person name="Kellner H."/>
        </authorList>
    </citation>
    <scope>NUCLEOTIDE SEQUENCE [LARGE SCALE GENOMIC DNA]</scope>
    <source>
        <strain evidence="3 4">DSM 105465</strain>
    </source>
</reference>
<feature type="domain" description="Nucleolar complex-associated protein 3 N-terminal" evidence="2">
    <location>
        <begin position="268"/>
        <end position="370"/>
    </location>
</feature>
<dbReference type="InterPro" id="IPR011501">
    <property type="entry name" value="Noc3_N"/>
</dbReference>
<feature type="region of interest" description="Disordered" evidence="1">
    <location>
        <begin position="457"/>
        <end position="504"/>
    </location>
</feature>
<dbReference type="EMBL" id="SEOQ01000249">
    <property type="protein sequence ID" value="TFY66421.1"/>
    <property type="molecule type" value="Genomic_DNA"/>
</dbReference>
<feature type="region of interest" description="Disordered" evidence="1">
    <location>
        <begin position="1"/>
        <end position="63"/>
    </location>
</feature>
<dbReference type="Pfam" id="PF07540">
    <property type="entry name" value="NOC3p"/>
    <property type="match status" value="1"/>
</dbReference>
<dbReference type="GO" id="GO:0003682">
    <property type="term" value="F:chromatin binding"/>
    <property type="evidence" value="ECO:0007669"/>
    <property type="project" value="TreeGrafter"/>
</dbReference>
<dbReference type="PANTHER" id="PTHR14428">
    <property type="entry name" value="NUCLEOLAR COMPLEX PROTEIN 3"/>
    <property type="match status" value="1"/>
</dbReference>